<accession>A0A2P8CWH2</accession>
<dbReference type="EMBL" id="PYGD01000012">
    <property type="protein sequence ID" value="PSK89328.1"/>
    <property type="molecule type" value="Genomic_DNA"/>
</dbReference>
<dbReference type="InterPro" id="IPR037069">
    <property type="entry name" value="AcylCoA_DH/ox_N_sf"/>
</dbReference>
<name>A0A2P8CWH2_9BACT</name>
<dbReference type="AlphaFoldDB" id="A0A2P8CWH2"/>
<keyword evidence="1" id="KW-0560">Oxidoreductase</keyword>
<dbReference type="GO" id="GO:0016627">
    <property type="term" value="F:oxidoreductase activity, acting on the CH-CH group of donors"/>
    <property type="evidence" value="ECO:0007669"/>
    <property type="project" value="InterPro"/>
</dbReference>
<dbReference type="InterPro" id="IPR009100">
    <property type="entry name" value="AcylCoA_DH/oxidase_NM_dom_sf"/>
</dbReference>
<evidence type="ECO:0000313" key="4">
    <source>
        <dbReference type="Proteomes" id="UP000240572"/>
    </source>
</evidence>
<comment type="caution">
    <text evidence="3">The sequence shown here is derived from an EMBL/GenBank/DDBJ whole genome shotgun (WGS) entry which is preliminary data.</text>
</comment>
<dbReference type="RefSeq" id="WP_106524977.1">
    <property type="nucleotide sequence ID" value="NZ_PYGD01000012.1"/>
</dbReference>
<protein>
    <submittedName>
        <fullName evidence="3">Alkylation response protein AidB-like acyl-CoA dehydrogenase</fullName>
    </submittedName>
</protein>
<evidence type="ECO:0000259" key="2">
    <source>
        <dbReference type="Pfam" id="PF08028"/>
    </source>
</evidence>
<evidence type="ECO:0000313" key="3">
    <source>
        <dbReference type="EMBL" id="PSK89328.1"/>
    </source>
</evidence>
<dbReference type="OrthoDB" id="1170793at2"/>
<reference evidence="3 4" key="1">
    <citation type="submission" date="2018-03" db="EMBL/GenBank/DDBJ databases">
        <title>Genomic Encyclopedia of Type Strains, Phase III (KMG-III): the genomes of soil and plant-associated and newly described type strains.</title>
        <authorList>
            <person name="Whitman W."/>
        </authorList>
    </citation>
    <scope>NUCLEOTIDE SEQUENCE [LARGE SCALE GENOMIC DNA]</scope>
    <source>
        <strain evidence="3 4">CGMCC 1.12700</strain>
    </source>
</reference>
<dbReference type="Gene3D" id="1.20.140.10">
    <property type="entry name" value="Butyryl-CoA Dehydrogenase, subunit A, domain 3"/>
    <property type="match status" value="1"/>
</dbReference>
<dbReference type="InterPro" id="IPR046373">
    <property type="entry name" value="Acyl-CoA_Oxase/DH_mid-dom_sf"/>
</dbReference>
<gene>
    <name evidence="3" type="ORF">B0I18_112129</name>
</gene>
<dbReference type="Gene3D" id="2.40.110.10">
    <property type="entry name" value="Butyryl-CoA Dehydrogenase, subunit A, domain 2"/>
    <property type="match status" value="1"/>
</dbReference>
<sequence>MSLIQHPQTQLSEATVQQLRAAAPATEAQQRLPADTLTLLYENRWFHVLVPAALGGQELPLPEVVRLFEALAWADANVGWCVNLGAGANIFAGYLPGPAAKNIFAPAATCCAGSGAITGTAHKVPGGYQVSGRWKYASGSAHATHFTANCALLNEAGNPVLEENVPAFRSFIFPAKQVTILDTWQVIGLKATSSNDFEVTAIFVPDTQVFSLVKASPFAQGPLYRFPFEQMAVVNMACMLTGIALHFADLYHELAAHKKPIHSDKLLAENEKAQAIENKAATAFYTAREHMYHTLQLTWNEYEAEKTASASLLEALSRDARKAALEARNLINALYPLCGMSITNPASALNKVWRDAATAGQHYLLGPLY</sequence>
<organism evidence="3 4">
    <name type="scientific">Taibaiella chishuiensis</name>
    <dbReference type="NCBI Taxonomy" id="1434707"/>
    <lineage>
        <taxon>Bacteria</taxon>
        <taxon>Pseudomonadati</taxon>
        <taxon>Bacteroidota</taxon>
        <taxon>Chitinophagia</taxon>
        <taxon>Chitinophagales</taxon>
        <taxon>Chitinophagaceae</taxon>
        <taxon>Taibaiella</taxon>
    </lineage>
</organism>
<dbReference type="InterPro" id="IPR013107">
    <property type="entry name" value="Acyl-CoA_DH_C"/>
</dbReference>
<proteinExistence type="predicted"/>
<dbReference type="SUPFAM" id="SSF56645">
    <property type="entry name" value="Acyl-CoA dehydrogenase NM domain-like"/>
    <property type="match status" value="1"/>
</dbReference>
<dbReference type="Gene3D" id="1.10.540.10">
    <property type="entry name" value="Acyl-CoA dehydrogenase/oxidase, N-terminal domain"/>
    <property type="match status" value="1"/>
</dbReference>
<dbReference type="PIRSF" id="PIRSF016578">
    <property type="entry name" value="HsaA"/>
    <property type="match status" value="1"/>
</dbReference>
<feature type="domain" description="Acyl-CoA dehydrogenase C-terminal" evidence="2">
    <location>
        <begin position="237"/>
        <end position="364"/>
    </location>
</feature>
<dbReference type="GO" id="GO:0050660">
    <property type="term" value="F:flavin adenine dinucleotide binding"/>
    <property type="evidence" value="ECO:0007669"/>
    <property type="project" value="InterPro"/>
</dbReference>
<dbReference type="Pfam" id="PF08028">
    <property type="entry name" value="Acyl-CoA_dh_2"/>
    <property type="match status" value="1"/>
</dbReference>
<keyword evidence="4" id="KW-1185">Reference proteome</keyword>
<evidence type="ECO:0000256" key="1">
    <source>
        <dbReference type="ARBA" id="ARBA00023002"/>
    </source>
</evidence>
<dbReference type="Proteomes" id="UP000240572">
    <property type="component" value="Unassembled WGS sequence"/>
</dbReference>